<dbReference type="EMBL" id="NIDE01000004">
    <property type="protein sequence ID" value="OWK43500.1"/>
    <property type="molecule type" value="Genomic_DNA"/>
</dbReference>
<feature type="compositionally biased region" description="Pro residues" evidence="1">
    <location>
        <begin position="84"/>
        <end position="93"/>
    </location>
</feature>
<dbReference type="Pfam" id="PF04338">
    <property type="entry name" value="DUF481"/>
    <property type="match status" value="1"/>
</dbReference>
<organism evidence="2 3">
    <name type="scientific">Fimbriiglobus ruber</name>
    <dbReference type="NCBI Taxonomy" id="1908690"/>
    <lineage>
        <taxon>Bacteria</taxon>
        <taxon>Pseudomonadati</taxon>
        <taxon>Planctomycetota</taxon>
        <taxon>Planctomycetia</taxon>
        <taxon>Gemmatales</taxon>
        <taxon>Gemmataceae</taxon>
        <taxon>Fimbriiglobus</taxon>
    </lineage>
</organism>
<evidence type="ECO:0000256" key="1">
    <source>
        <dbReference type="SAM" id="MobiDB-lite"/>
    </source>
</evidence>
<evidence type="ECO:0008006" key="4">
    <source>
        <dbReference type="Google" id="ProtNLM"/>
    </source>
</evidence>
<protein>
    <recommendedName>
        <fullName evidence="4">DUF481 domain-containing protein</fullName>
    </recommendedName>
</protein>
<dbReference type="AlphaFoldDB" id="A0A225DPY1"/>
<evidence type="ECO:0000313" key="2">
    <source>
        <dbReference type="EMBL" id="OWK43500.1"/>
    </source>
</evidence>
<reference evidence="3" key="1">
    <citation type="submission" date="2017-06" db="EMBL/GenBank/DDBJ databases">
        <title>Genome analysis of Fimbriiglobus ruber SP5, the first member of the order Planctomycetales with confirmed chitinolytic capability.</title>
        <authorList>
            <person name="Ravin N.V."/>
            <person name="Rakitin A.L."/>
            <person name="Ivanova A.A."/>
            <person name="Beletsky A.V."/>
            <person name="Kulichevskaya I.S."/>
            <person name="Mardanov A.V."/>
            <person name="Dedysh S.N."/>
        </authorList>
    </citation>
    <scope>NUCLEOTIDE SEQUENCE [LARGE SCALE GENOMIC DNA]</scope>
    <source>
        <strain evidence="3">SP5</strain>
    </source>
</reference>
<accession>A0A225DPY1</accession>
<dbReference type="Proteomes" id="UP000214646">
    <property type="component" value="Unassembled WGS sequence"/>
</dbReference>
<proteinExistence type="predicted"/>
<feature type="compositionally biased region" description="Pro residues" evidence="1">
    <location>
        <begin position="51"/>
        <end position="69"/>
    </location>
</feature>
<dbReference type="OrthoDB" id="290317at2"/>
<dbReference type="RefSeq" id="WP_088254330.1">
    <property type="nucleotide sequence ID" value="NZ_NIDE01000004.1"/>
</dbReference>
<keyword evidence="3" id="KW-1185">Reference proteome</keyword>
<comment type="caution">
    <text evidence="2">The sequence shown here is derived from an EMBL/GenBank/DDBJ whole genome shotgun (WGS) entry which is preliminary data.</text>
</comment>
<dbReference type="InterPro" id="IPR007433">
    <property type="entry name" value="DUF481"/>
</dbReference>
<feature type="region of interest" description="Disordered" evidence="1">
    <location>
        <begin position="44"/>
        <end position="97"/>
    </location>
</feature>
<sequence>MPRWVFGLGVVIAILVVGQATGQTGNFNPAGGGTYFGAPQGQAFNADSMFKPPPAAPPAPATPTTPAPATPAAIGAGADGGLLPAPPPPPPPKIWTGSADLGLNGTDGNSNTLNMRTNWNVQRKVTDNVFVSDLVYTYSRQNGSVTASQALYNVRDEVLFLHTPWTVFTSGLIEYDELRAYRFRIGAYAGVGYVVVDDADITLRLRTGFGVEREIGSGVGVVDQWVPEMLFGYDFRYKFNDRSSFLSIVDFYPQINDWAVYRVRARAAYEYILDPKRCIIMRLGVQDRYDSNPGPAERNDVAYFATLGMKF</sequence>
<evidence type="ECO:0000313" key="3">
    <source>
        <dbReference type="Proteomes" id="UP000214646"/>
    </source>
</evidence>
<gene>
    <name evidence="2" type="ORF">FRUB_03099</name>
</gene>
<name>A0A225DPY1_9BACT</name>